<evidence type="ECO:0000256" key="1">
    <source>
        <dbReference type="ARBA" id="ARBA00023002"/>
    </source>
</evidence>
<keyword evidence="6" id="KW-1185">Reference proteome</keyword>
<evidence type="ECO:0000313" key="6">
    <source>
        <dbReference type="Proteomes" id="UP000640335"/>
    </source>
</evidence>
<dbReference type="Gene3D" id="1.10.1040.10">
    <property type="entry name" value="N-(1-d-carboxylethyl)-l-norvaline Dehydrogenase, domain 2"/>
    <property type="match status" value="1"/>
</dbReference>
<dbReference type="PRINTS" id="PR00084">
    <property type="entry name" value="MTLDHDRGNASE"/>
</dbReference>
<accession>A0ABR8Q1Z7</accession>
<feature type="domain" description="Mannitol dehydrogenase C-terminal" evidence="4">
    <location>
        <begin position="318"/>
        <end position="507"/>
    </location>
</feature>
<dbReference type="InterPro" id="IPR050988">
    <property type="entry name" value="Mannitol_DH/Oxidoreductase"/>
</dbReference>
<dbReference type="Proteomes" id="UP000640335">
    <property type="component" value="Unassembled WGS sequence"/>
</dbReference>
<dbReference type="InterPro" id="IPR000669">
    <property type="entry name" value="Mannitol_DH"/>
</dbReference>
<protein>
    <submittedName>
        <fullName evidence="5">Mannitol dehydrogenase family protein</fullName>
    </submittedName>
</protein>
<evidence type="ECO:0000313" key="5">
    <source>
        <dbReference type="EMBL" id="MBD7914443.1"/>
    </source>
</evidence>
<dbReference type="InterPro" id="IPR036291">
    <property type="entry name" value="NAD(P)-bd_dom_sf"/>
</dbReference>
<dbReference type="RefSeq" id="WP_191749054.1">
    <property type="nucleotide sequence ID" value="NZ_JACSQZ010000011.1"/>
</dbReference>
<dbReference type="EMBL" id="JACSQZ010000011">
    <property type="protein sequence ID" value="MBD7914443.1"/>
    <property type="molecule type" value="Genomic_DNA"/>
</dbReference>
<dbReference type="Pfam" id="PF01232">
    <property type="entry name" value="Mannitol_dh"/>
    <property type="match status" value="1"/>
</dbReference>
<dbReference type="InterPro" id="IPR013118">
    <property type="entry name" value="Mannitol_DH_C"/>
</dbReference>
<comment type="caution">
    <text evidence="5">The sequence shown here is derived from an EMBL/GenBank/DDBJ whole genome shotgun (WGS) entry which is preliminary data.</text>
</comment>
<gene>
    <name evidence="5" type="ORF">H9660_04730</name>
</gene>
<dbReference type="SUPFAM" id="SSF48179">
    <property type="entry name" value="6-phosphogluconate dehydrogenase C-terminal domain-like"/>
    <property type="match status" value="1"/>
</dbReference>
<proteinExistence type="predicted"/>
<comment type="catalytic activity">
    <reaction evidence="2">
        <text>D-mannitol 1-phosphate + NAD(+) = beta-D-fructose 6-phosphate + NADH + H(+)</text>
        <dbReference type="Rhea" id="RHEA:19661"/>
        <dbReference type="ChEBI" id="CHEBI:15378"/>
        <dbReference type="ChEBI" id="CHEBI:57540"/>
        <dbReference type="ChEBI" id="CHEBI:57634"/>
        <dbReference type="ChEBI" id="CHEBI:57945"/>
        <dbReference type="ChEBI" id="CHEBI:61381"/>
        <dbReference type="EC" id="1.1.1.17"/>
    </reaction>
</comment>
<organism evidence="5 6">
    <name type="scientific">Clostridium gallinarum</name>
    <dbReference type="NCBI Taxonomy" id="2762246"/>
    <lineage>
        <taxon>Bacteria</taxon>
        <taxon>Bacillati</taxon>
        <taxon>Bacillota</taxon>
        <taxon>Clostridia</taxon>
        <taxon>Eubacteriales</taxon>
        <taxon>Clostridiaceae</taxon>
        <taxon>Clostridium</taxon>
    </lineage>
</organism>
<reference evidence="5 6" key="1">
    <citation type="submission" date="2020-08" db="EMBL/GenBank/DDBJ databases">
        <title>A Genomic Blueprint of the Chicken Gut Microbiome.</title>
        <authorList>
            <person name="Gilroy R."/>
            <person name="Ravi A."/>
            <person name="Getino M."/>
            <person name="Pursley I."/>
            <person name="Horton D.L."/>
            <person name="Alikhan N.-F."/>
            <person name="Baker D."/>
            <person name="Gharbi K."/>
            <person name="Hall N."/>
            <person name="Watson M."/>
            <person name="Adriaenssens E.M."/>
            <person name="Foster-Nyarko E."/>
            <person name="Jarju S."/>
            <person name="Secka A."/>
            <person name="Antonio M."/>
            <person name="Oren A."/>
            <person name="Chaudhuri R."/>
            <person name="La Ragione R.M."/>
            <person name="Hildebrand F."/>
            <person name="Pallen M.J."/>
        </authorList>
    </citation>
    <scope>NUCLEOTIDE SEQUENCE [LARGE SCALE GENOMIC DNA]</scope>
    <source>
        <strain evidence="5 6">Sa3CUN1</strain>
    </source>
</reference>
<dbReference type="InterPro" id="IPR008927">
    <property type="entry name" value="6-PGluconate_DH-like_C_sf"/>
</dbReference>
<dbReference type="InterPro" id="IPR013131">
    <property type="entry name" value="Mannitol_DH_N"/>
</dbReference>
<dbReference type="SUPFAM" id="SSF51735">
    <property type="entry name" value="NAD(P)-binding Rossmann-fold domains"/>
    <property type="match status" value="1"/>
</dbReference>
<sequence length="536" mass="60838">MKLNEKGLSNNKYWKDFGYDLPKYDRSTVIKNTSEKPKMIHFGAGNIFRIFYGNLVQNLLNEGIIDSGLIVAEGYDYEIIEKINNPHDNYSIAITLKTDGSIRKTVIGSIVESLILDSENESNFNRLNEIFRKDSLQIASFTITEKGYSLIDGEGNLLPSILRDIKNGPNKPESYIGKITSLLYTRYLSYEKPIAMVSMDNCSKNGDKLHNAVIEIAKKWVENNLVENEFVNYINDSNKVSFPLTMIDKITPRPSKDIEKLLKEDGVEEIEAIVTKKSTYVAPFVNAEECEYLVIEDVFPNGRPLLENDGVIFTTRENVEKVEKMKVCTCLNPIHTALAIFGCILNYDLISDEMKDKTLRKLAWGIGYKEGLPVVVDPGILDPKEFIDTVLNIRLPNIFIPDSPKRIATDTSQKLAIRFGETIKAYDTSLNLDISNLKLIPLVFAGWLRYLMGIDDNGKRFELSQDPMLNSLTSIMSSINIGDDKNFEEVLRPILEDKRIFGVNLYEVNMAKTVCNYFKEMISERGAVKVTLEKYV</sequence>
<evidence type="ECO:0000259" key="3">
    <source>
        <dbReference type="Pfam" id="PF01232"/>
    </source>
</evidence>
<dbReference type="PANTHER" id="PTHR43362">
    <property type="entry name" value="MANNITOL DEHYDROGENASE DSF1-RELATED"/>
    <property type="match status" value="1"/>
</dbReference>
<keyword evidence="1" id="KW-0560">Oxidoreductase</keyword>
<dbReference type="InterPro" id="IPR013328">
    <property type="entry name" value="6PGD_dom2"/>
</dbReference>
<dbReference type="PANTHER" id="PTHR43362:SF1">
    <property type="entry name" value="MANNITOL DEHYDROGENASE 2-RELATED"/>
    <property type="match status" value="1"/>
</dbReference>
<name>A0ABR8Q1Z7_9CLOT</name>
<feature type="domain" description="Mannitol dehydrogenase N-terminal" evidence="3">
    <location>
        <begin position="38"/>
        <end position="306"/>
    </location>
</feature>
<dbReference type="Gene3D" id="3.40.50.720">
    <property type="entry name" value="NAD(P)-binding Rossmann-like Domain"/>
    <property type="match status" value="1"/>
</dbReference>
<dbReference type="Pfam" id="PF08125">
    <property type="entry name" value="Mannitol_dh_C"/>
    <property type="match status" value="1"/>
</dbReference>
<evidence type="ECO:0000256" key="2">
    <source>
        <dbReference type="ARBA" id="ARBA00048615"/>
    </source>
</evidence>
<evidence type="ECO:0000259" key="4">
    <source>
        <dbReference type="Pfam" id="PF08125"/>
    </source>
</evidence>